<dbReference type="Pfam" id="PF20501">
    <property type="entry name" value="MbhE"/>
    <property type="match status" value="1"/>
</dbReference>
<dbReference type="InterPro" id="IPR046806">
    <property type="entry name" value="MrpA_C/MbhE"/>
</dbReference>
<keyword evidence="4 7" id="KW-0812">Transmembrane</keyword>
<evidence type="ECO:0000256" key="4">
    <source>
        <dbReference type="ARBA" id="ARBA00022692"/>
    </source>
</evidence>
<evidence type="ECO:0000313" key="11">
    <source>
        <dbReference type="Proteomes" id="UP001595952"/>
    </source>
</evidence>
<evidence type="ECO:0000256" key="2">
    <source>
        <dbReference type="ARBA" id="ARBA00009425"/>
    </source>
</evidence>
<feature type="domain" description="MrpA C-terminal/MbhE" evidence="9">
    <location>
        <begin position="44"/>
        <end position="92"/>
    </location>
</feature>
<dbReference type="InterPro" id="IPR050622">
    <property type="entry name" value="CPA3_antiporter_subunitB"/>
</dbReference>
<comment type="similarity">
    <text evidence="2">Belongs to the CPA3 antiporters (TC 2.A.63) subunit B family.</text>
</comment>
<feature type="transmembrane region" description="Helical" evidence="7">
    <location>
        <begin position="179"/>
        <end position="200"/>
    </location>
</feature>
<evidence type="ECO:0000256" key="7">
    <source>
        <dbReference type="SAM" id="Phobius"/>
    </source>
</evidence>
<keyword evidence="3" id="KW-1003">Cell membrane</keyword>
<dbReference type="PANTHER" id="PTHR33932:SF4">
    <property type="entry name" value="NA(+)_H(+) ANTIPORTER SUBUNIT B"/>
    <property type="match status" value="1"/>
</dbReference>
<evidence type="ECO:0000256" key="6">
    <source>
        <dbReference type="ARBA" id="ARBA00023136"/>
    </source>
</evidence>
<protein>
    <submittedName>
        <fullName evidence="10">Hydrogen gas-evolving membrane-bound hydrogenase subunit E</fullName>
    </submittedName>
</protein>
<keyword evidence="11" id="KW-1185">Reference proteome</keyword>
<feature type="transmembrane region" description="Helical" evidence="7">
    <location>
        <begin position="111"/>
        <end position="133"/>
    </location>
</feature>
<sequence length="253" mass="26970">MSLRLRTWLFTGAVLVMAALFLWGLSGVPAFGHYRGPYGDILNQVTVPERHVTNVVAAVTFDVRGFDTLGEEFILFASVIGVTVLLRQLRDEDKERVPDARPGQHVPPTSDAIRALTLILTGPLSLFSLYVIAHGHVSPGGGFQGGVMLATALLLVYLAGDLEVFGRVTPHALLEAMEAIGLTAFVLFGIAGLLFGSGFLENVLPLGKAKDLLSGGFIPLLNVATGLAVSAGLLLLLKTFLEQALELREEPEA</sequence>
<feature type="domain" description="Na+/H+ antiporter MnhB subunit-related protein" evidence="8">
    <location>
        <begin position="114"/>
        <end position="234"/>
    </location>
</feature>
<dbReference type="EMBL" id="JBHSEI010000007">
    <property type="protein sequence ID" value="MFC4638921.1"/>
    <property type="molecule type" value="Genomic_DNA"/>
</dbReference>
<dbReference type="Proteomes" id="UP001595952">
    <property type="component" value="Unassembled WGS sequence"/>
</dbReference>
<reference evidence="11" key="1">
    <citation type="journal article" date="2019" name="Int. J. Syst. Evol. Microbiol.">
        <title>The Global Catalogue of Microorganisms (GCM) 10K type strain sequencing project: providing services to taxonomists for standard genome sequencing and annotation.</title>
        <authorList>
            <consortium name="The Broad Institute Genomics Platform"/>
            <consortium name="The Broad Institute Genome Sequencing Center for Infectious Disease"/>
            <person name="Wu L."/>
            <person name="Ma J."/>
        </authorList>
    </citation>
    <scope>NUCLEOTIDE SEQUENCE [LARGE SCALE GENOMIC DNA]</scope>
    <source>
        <strain evidence="11">CCUG 55995</strain>
    </source>
</reference>
<feature type="transmembrane region" description="Helical" evidence="7">
    <location>
        <begin position="7"/>
        <end position="25"/>
    </location>
</feature>
<comment type="caution">
    <text evidence="10">The sequence shown here is derived from an EMBL/GenBank/DDBJ whole genome shotgun (WGS) entry which is preliminary data.</text>
</comment>
<keyword evidence="6 7" id="KW-0472">Membrane</keyword>
<proteinExistence type="inferred from homology"/>
<dbReference type="PANTHER" id="PTHR33932">
    <property type="entry name" value="NA(+)/H(+) ANTIPORTER SUBUNIT B"/>
    <property type="match status" value="1"/>
</dbReference>
<gene>
    <name evidence="10" type="primary">mbhE</name>
    <name evidence="10" type="ORF">ACFO0D_11295</name>
</gene>
<name>A0ABV9I9C0_9DEIO</name>
<dbReference type="RefSeq" id="WP_380061923.1">
    <property type="nucleotide sequence ID" value="NZ_JBHSEI010000007.1"/>
</dbReference>
<dbReference type="InterPro" id="IPR007182">
    <property type="entry name" value="MnhB"/>
</dbReference>
<feature type="transmembrane region" description="Helical" evidence="7">
    <location>
        <begin position="212"/>
        <end position="237"/>
    </location>
</feature>
<evidence type="ECO:0000256" key="5">
    <source>
        <dbReference type="ARBA" id="ARBA00022989"/>
    </source>
</evidence>
<evidence type="ECO:0000259" key="8">
    <source>
        <dbReference type="Pfam" id="PF04039"/>
    </source>
</evidence>
<feature type="transmembrane region" description="Helical" evidence="7">
    <location>
        <begin position="139"/>
        <end position="158"/>
    </location>
</feature>
<evidence type="ECO:0000256" key="1">
    <source>
        <dbReference type="ARBA" id="ARBA00004651"/>
    </source>
</evidence>
<accession>A0ABV9I9C0</accession>
<feature type="transmembrane region" description="Helical" evidence="7">
    <location>
        <begin position="73"/>
        <end position="90"/>
    </location>
</feature>
<evidence type="ECO:0000259" key="9">
    <source>
        <dbReference type="Pfam" id="PF20501"/>
    </source>
</evidence>
<comment type="subcellular location">
    <subcellularLocation>
        <location evidence="1">Cell membrane</location>
        <topology evidence="1">Multi-pass membrane protein</topology>
    </subcellularLocation>
</comment>
<keyword evidence="5 7" id="KW-1133">Transmembrane helix</keyword>
<evidence type="ECO:0000313" key="10">
    <source>
        <dbReference type="EMBL" id="MFC4638921.1"/>
    </source>
</evidence>
<dbReference type="Pfam" id="PF04039">
    <property type="entry name" value="MnhB"/>
    <property type="match status" value="1"/>
</dbReference>
<organism evidence="10 11">
    <name type="scientific">Deinococcus hohokamensis</name>
    <dbReference type="NCBI Taxonomy" id="309883"/>
    <lineage>
        <taxon>Bacteria</taxon>
        <taxon>Thermotogati</taxon>
        <taxon>Deinococcota</taxon>
        <taxon>Deinococci</taxon>
        <taxon>Deinococcales</taxon>
        <taxon>Deinococcaceae</taxon>
        <taxon>Deinococcus</taxon>
    </lineage>
</organism>
<evidence type="ECO:0000256" key="3">
    <source>
        <dbReference type="ARBA" id="ARBA00022475"/>
    </source>
</evidence>